<dbReference type="AlphaFoldDB" id="A0AAV9SIS8"/>
<proteinExistence type="predicted"/>
<reference evidence="1 2" key="1">
    <citation type="submission" date="2021-06" db="EMBL/GenBank/DDBJ databases">
        <authorList>
            <person name="Palmer J.M."/>
        </authorList>
    </citation>
    <scope>NUCLEOTIDE SEQUENCE [LARGE SCALE GENOMIC DNA]</scope>
    <source>
        <strain evidence="1 2">MEX-2019</strain>
        <tissue evidence="1">Muscle</tissue>
    </source>
</reference>
<keyword evidence="2" id="KW-1185">Reference proteome</keyword>
<evidence type="ECO:0000313" key="1">
    <source>
        <dbReference type="EMBL" id="KAK5621180.1"/>
    </source>
</evidence>
<gene>
    <name evidence="1" type="ORF">CRENBAI_012630</name>
</gene>
<evidence type="ECO:0000313" key="2">
    <source>
        <dbReference type="Proteomes" id="UP001311232"/>
    </source>
</evidence>
<name>A0AAV9SIS8_9TELE</name>
<dbReference type="EMBL" id="JAHHUM010000314">
    <property type="protein sequence ID" value="KAK5621180.1"/>
    <property type="molecule type" value="Genomic_DNA"/>
</dbReference>
<protein>
    <submittedName>
        <fullName evidence="1">Uncharacterized protein</fullName>
    </submittedName>
</protein>
<accession>A0AAV9SIS8</accession>
<comment type="caution">
    <text evidence="1">The sequence shown here is derived from an EMBL/GenBank/DDBJ whole genome shotgun (WGS) entry which is preliminary data.</text>
</comment>
<sequence length="79" mass="8927">MQRLWLNVEQRASLCACFRESRRFGGSGGERDVAQVTELSGSCGVCVLMYHLDNWCVSSEQKALTLRHIDPLQEPEKEA</sequence>
<dbReference type="Proteomes" id="UP001311232">
    <property type="component" value="Unassembled WGS sequence"/>
</dbReference>
<organism evidence="1 2">
    <name type="scientific">Crenichthys baileyi</name>
    <name type="common">White River springfish</name>
    <dbReference type="NCBI Taxonomy" id="28760"/>
    <lineage>
        <taxon>Eukaryota</taxon>
        <taxon>Metazoa</taxon>
        <taxon>Chordata</taxon>
        <taxon>Craniata</taxon>
        <taxon>Vertebrata</taxon>
        <taxon>Euteleostomi</taxon>
        <taxon>Actinopterygii</taxon>
        <taxon>Neopterygii</taxon>
        <taxon>Teleostei</taxon>
        <taxon>Neoteleostei</taxon>
        <taxon>Acanthomorphata</taxon>
        <taxon>Ovalentaria</taxon>
        <taxon>Atherinomorphae</taxon>
        <taxon>Cyprinodontiformes</taxon>
        <taxon>Goodeidae</taxon>
        <taxon>Crenichthys</taxon>
    </lineage>
</organism>